<name>A0AAF3EGF2_9BILA</name>
<feature type="compositionally biased region" description="Polar residues" evidence="1">
    <location>
        <begin position="11"/>
        <end position="21"/>
    </location>
</feature>
<evidence type="ECO:0000313" key="3">
    <source>
        <dbReference type="WBParaSite" id="MBELARI_LOCUS12927"/>
    </source>
</evidence>
<dbReference type="Gene3D" id="1.25.10.10">
    <property type="entry name" value="Leucine-rich Repeat Variant"/>
    <property type="match status" value="1"/>
</dbReference>
<dbReference type="GO" id="GO:0000070">
    <property type="term" value="P:mitotic sister chromatid segregation"/>
    <property type="evidence" value="ECO:0007669"/>
    <property type="project" value="TreeGrafter"/>
</dbReference>
<protein>
    <submittedName>
        <fullName evidence="3">Condensin complex subunit 1</fullName>
    </submittedName>
</protein>
<dbReference type="PANTHER" id="PTHR16199:SF4">
    <property type="entry name" value="CONDENSIN-2 COMPLEX SUBUNIT G2"/>
    <property type="match status" value="1"/>
</dbReference>
<reference evidence="3" key="1">
    <citation type="submission" date="2024-02" db="UniProtKB">
        <authorList>
            <consortium name="WormBaseParasite"/>
        </authorList>
    </citation>
    <scope>IDENTIFICATION</scope>
</reference>
<proteinExistence type="predicted"/>
<feature type="compositionally biased region" description="Basic residues" evidence="1">
    <location>
        <begin position="1"/>
        <end position="10"/>
    </location>
</feature>
<feature type="region of interest" description="Disordered" evidence="1">
    <location>
        <begin position="1"/>
        <end position="34"/>
    </location>
</feature>
<keyword evidence="2" id="KW-1185">Reference proteome</keyword>
<evidence type="ECO:0000256" key="1">
    <source>
        <dbReference type="SAM" id="MobiDB-lite"/>
    </source>
</evidence>
<dbReference type="Proteomes" id="UP000887575">
    <property type="component" value="Unassembled WGS sequence"/>
</dbReference>
<sequence length="865" mass="99117">MPPRKSKKSTRISQAPINLSTCPEEEEENATAQKTRPKVAMKVVAKDDVEAESAVIQFQRALQLSKPNKTLIRKLYTQRMELVRLTDKDQMRRAFWEPIFMSEPEGAKLAGYFLAEIGYEPFMDLLAKIVQKNNVTKTQLRGIGEALVIAYKLAEKNDQVMDMNGVEEVWRWVIDCSVIAAVPLDERFLEITKALDDADRVKFEMVLQKMLNAILPQYARCLDARARFETMNYVFRFYPLFPLLQEDREKLILDYLKDECVEIRCQATMKTMVIFESFFNIIPEDFIQHVMIEVIDSMAKDANSSVRACVYKGLRSLSQCAGAVNILEHAMRCIIVDGVNDKHEKVRLATFQLLNAVREHRFIRFWDVVEVNLLLARFEVETDEKVLEQIVRLLFRSFHPKDQTPTKIVARLERLVKDGGRNAAVNFCRHIYRLGLITIEQAVVLIKTILGLNVYGRWKKNDLGVDLSRLALDESIIDAVKNYNSENKENADSDEPEETLDDKATTPEFSRHLVLFECGVVMWKAIQKDLEPESELECQIERIVLHIFRILHEKYSDTALIGASFILGALVRTKNAAMDMQKFASQEIENFKKGDYSSENLGFLLNFIWKWEPEKLLNLVLDDLSMLSQLRGDVHKSPPKKMKKQSESPVDSLLRIPLVLSHLTTSQKISADITTNHAFYLERFFQKLSPSLPIIFDMYLSTDARVKINGQITVELFKVHLAIFEQLLATALNAGRGAPPLVNILESLRAFVDWFIASAIPRLNELLENEDPRWLDTFRIVEAVFEVQPLVLGLLKCGETLSSSKEETREVCDNLFTSLCCLYEALFNKGSPLQQLLLALTGLKNLAALHGVYDNYLLWQQFILG</sequence>
<dbReference type="InterPro" id="IPR016024">
    <property type="entry name" value="ARM-type_fold"/>
</dbReference>
<dbReference type="SUPFAM" id="SSF48371">
    <property type="entry name" value="ARM repeat"/>
    <property type="match status" value="1"/>
</dbReference>
<dbReference type="PANTHER" id="PTHR16199">
    <property type="entry name" value="CONDENSIN-2 COMPLEX SUBUNIT G2"/>
    <property type="match status" value="1"/>
</dbReference>
<dbReference type="InterPro" id="IPR011989">
    <property type="entry name" value="ARM-like"/>
</dbReference>
<organism evidence="2 3">
    <name type="scientific">Mesorhabditis belari</name>
    <dbReference type="NCBI Taxonomy" id="2138241"/>
    <lineage>
        <taxon>Eukaryota</taxon>
        <taxon>Metazoa</taxon>
        <taxon>Ecdysozoa</taxon>
        <taxon>Nematoda</taxon>
        <taxon>Chromadorea</taxon>
        <taxon>Rhabditida</taxon>
        <taxon>Rhabditina</taxon>
        <taxon>Rhabditomorpha</taxon>
        <taxon>Rhabditoidea</taxon>
        <taxon>Rhabditidae</taxon>
        <taxon>Mesorhabditinae</taxon>
        <taxon>Mesorhabditis</taxon>
    </lineage>
</organism>
<dbReference type="WBParaSite" id="MBELARI_LOCUS12927">
    <property type="protein sequence ID" value="MBELARI_LOCUS12927"/>
    <property type="gene ID" value="MBELARI_LOCUS12927"/>
</dbReference>
<evidence type="ECO:0000313" key="2">
    <source>
        <dbReference type="Proteomes" id="UP000887575"/>
    </source>
</evidence>
<dbReference type="GO" id="GO:0000796">
    <property type="term" value="C:condensin complex"/>
    <property type="evidence" value="ECO:0007669"/>
    <property type="project" value="TreeGrafter"/>
</dbReference>
<dbReference type="AlphaFoldDB" id="A0AAF3EGF2"/>
<accession>A0AAF3EGF2</accession>
<dbReference type="GO" id="GO:0005634">
    <property type="term" value="C:nucleus"/>
    <property type="evidence" value="ECO:0007669"/>
    <property type="project" value="TreeGrafter"/>
</dbReference>